<protein>
    <submittedName>
        <fullName evidence="1">Uncharacterized protein</fullName>
    </submittedName>
</protein>
<evidence type="ECO:0000313" key="1">
    <source>
        <dbReference type="EMBL" id="WAJ26414.1"/>
    </source>
</evidence>
<proteinExistence type="predicted"/>
<name>A0ACD4NI05_9HYPH</name>
<accession>A0ACD4NI05</accession>
<dbReference type="EMBL" id="CP113520">
    <property type="protein sequence ID" value="WAJ26414.1"/>
    <property type="molecule type" value="Genomic_DNA"/>
</dbReference>
<keyword evidence="2" id="KW-1185">Reference proteome</keyword>
<gene>
    <name evidence="1" type="ORF">OXU80_16100</name>
</gene>
<organism evidence="1 2">
    <name type="scientific">Antarcticirhabdus aurantiaca</name>
    <dbReference type="NCBI Taxonomy" id="2606717"/>
    <lineage>
        <taxon>Bacteria</taxon>
        <taxon>Pseudomonadati</taxon>
        <taxon>Pseudomonadota</taxon>
        <taxon>Alphaproteobacteria</taxon>
        <taxon>Hyphomicrobiales</taxon>
        <taxon>Aurantimonadaceae</taxon>
        <taxon>Antarcticirhabdus</taxon>
    </lineage>
</organism>
<dbReference type="Proteomes" id="UP001163223">
    <property type="component" value="Chromosome"/>
</dbReference>
<sequence length="100" mass="10770">MTEIDVDMAVHAIEQGVADILAAARDGEGRTFVDANRERLITEMRRLTDELARLREPVGVVGLRMSAIAPPRPRPVTPAAPAAFRRTKSGGRASARTHAG</sequence>
<reference evidence="1" key="1">
    <citation type="submission" date="2022-11" db="EMBL/GenBank/DDBJ databases">
        <title>beta-Carotene-producing bacterium, Jeongeuplla avenae sp. nov., alleviates the salt stress of Arabidopsis seedlings.</title>
        <authorList>
            <person name="Jiang L."/>
            <person name="Lee J."/>
        </authorList>
    </citation>
    <scope>NUCLEOTIDE SEQUENCE</scope>
    <source>
        <strain evidence="1">DY_R2A_6</strain>
    </source>
</reference>
<evidence type="ECO:0000313" key="2">
    <source>
        <dbReference type="Proteomes" id="UP001163223"/>
    </source>
</evidence>